<dbReference type="SUPFAM" id="SSF47473">
    <property type="entry name" value="EF-hand"/>
    <property type="match status" value="1"/>
</dbReference>
<dbReference type="PROSITE" id="PS00018">
    <property type="entry name" value="EF_HAND_1"/>
    <property type="match status" value="1"/>
</dbReference>
<dbReference type="AlphaFoldDB" id="A0AAV3RP20"/>
<dbReference type="Proteomes" id="UP001454036">
    <property type="component" value="Unassembled WGS sequence"/>
</dbReference>
<dbReference type="InterPro" id="IPR018247">
    <property type="entry name" value="EF_Hand_1_Ca_BS"/>
</dbReference>
<name>A0AAV3RP20_LITER</name>
<comment type="caution">
    <text evidence="3">The sequence shown here is derived from an EMBL/GenBank/DDBJ whole genome shotgun (WGS) entry which is preliminary data.</text>
</comment>
<protein>
    <submittedName>
        <fullName evidence="3">Calmodulin-related</fullName>
    </submittedName>
</protein>
<reference evidence="3 4" key="1">
    <citation type="submission" date="2024-01" db="EMBL/GenBank/DDBJ databases">
        <title>The complete chloroplast genome sequence of Lithospermum erythrorhizon: insights into the phylogenetic relationship among Boraginaceae species and the maternal lineages of purple gromwells.</title>
        <authorList>
            <person name="Okada T."/>
            <person name="Watanabe K."/>
        </authorList>
    </citation>
    <scope>NUCLEOTIDE SEQUENCE [LARGE SCALE GENOMIC DNA]</scope>
</reference>
<dbReference type="InterPro" id="IPR002048">
    <property type="entry name" value="EF_hand_dom"/>
</dbReference>
<dbReference type="EMBL" id="BAABME010028401">
    <property type="protein sequence ID" value="GAA0178946.1"/>
    <property type="molecule type" value="Genomic_DNA"/>
</dbReference>
<dbReference type="PANTHER" id="PTHR34574">
    <property type="entry name" value="CALCIUM-BINDING EF-HAND FAMILY PROTEIN-RELATED"/>
    <property type="match status" value="1"/>
</dbReference>
<organism evidence="3 4">
    <name type="scientific">Lithospermum erythrorhizon</name>
    <name type="common">Purple gromwell</name>
    <name type="synonym">Lithospermum officinale var. erythrorhizon</name>
    <dbReference type="NCBI Taxonomy" id="34254"/>
    <lineage>
        <taxon>Eukaryota</taxon>
        <taxon>Viridiplantae</taxon>
        <taxon>Streptophyta</taxon>
        <taxon>Embryophyta</taxon>
        <taxon>Tracheophyta</taxon>
        <taxon>Spermatophyta</taxon>
        <taxon>Magnoliopsida</taxon>
        <taxon>eudicotyledons</taxon>
        <taxon>Gunneridae</taxon>
        <taxon>Pentapetalae</taxon>
        <taxon>asterids</taxon>
        <taxon>lamiids</taxon>
        <taxon>Boraginales</taxon>
        <taxon>Boraginaceae</taxon>
        <taxon>Boraginoideae</taxon>
        <taxon>Lithospermeae</taxon>
        <taxon>Lithospermum</taxon>
    </lineage>
</organism>
<gene>
    <name evidence="3" type="ORF">LIER_42192</name>
</gene>
<keyword evidence="1" id="KW-0106">Calcium</keyword>
<accession>A0AAV3RP20</accession>
<dbReference type="PANTHER" id="PTHR34574:SF13">
    <property type="entry name" value="EF-HAND DOMAIN-CONTAINING PROTEIN"/>
    <property type="match status" value="1"/>
</dbReference>
<dbReference type="Gene3D" id="1.10.238.10">
    <property type="entry name" value="EF-hand"/>
    <property type="match status" value="1"/>
</dbReference>
<keyword evidence="4" id="KW-1185">Reference proteome</keyword>
<dbReference type="InterPro" id="IPR011992">
    <property type="entry name" value="EF-hand-dom_pair"/>
</dbReference>
<dbReference type="PROSITE" id="PS50222">
    <property type="entry name" value="EF_HAND_2"/>
    <property type="match status" value="1"/>
</dbReference>
<proteinExistence type="predicted"/>
<evidence type="ECO:0000256" key="1">
    <source>
        <dbReference type="ARBA" id="ARBA00022837"/>
    </source>
</evidence>
<evidence type="ECO:0000313" key="3">
    <source>
        <dbReference type="EMBL" id="GAA0178946.1"/>
    </source>
</evidence>
<feature type="domain" description="EF-hand" evidence="2">
    <location>
        <begin position="217"/>
        <end position="252"/>
    </location>
</feature>
<sequence length="286" mass="31634">MVQVLNEFTHGTQQEVSKTKFKEVFSDFIVGVADGLKRNPVVILRIDGADLLTFIKSPSFEPEMLSIFSEIDHPDGSLREFLTKALRKLRVEQGMPPTSDIWVMSNVIEPAIQSCGGVPHQPVSQEVFLAEFKRVAERLACHLREEPVIVAHSESTYDGSGIKRLLSNKFEFDKTMESVISGFPKDRNGRISMAYYRVALDTIGPSASLPPVGAVDQIDRITTDALKMLDADKDKMVEKDEFKKVVAEILGSIMLQLEGNPISVSTNSVVHESDSSSSKLFQASST</sequence>
<evidence type="ECO:0000313" key="4">
    <source>
        <dbReference type="Proteomes" id="UP001454036"/>
    </source>
</evidence>
<evidence type="ECO:0000259" key="2">
    <source>
        <dbReference type="PROSITE" id="PS50222"/>
    </source>
</evidence>
<dbReference type="GO" id="GO:0005509">
    <property type="term" value="F:calcium ion binding"/>
    <property type="evidence" value="ECO:0007669"/>
    <property type="project" value="InterPro"/>
</dbReference>